<comment type="caution">
    <text evidence="9">The sequence shown here is derived from an EMBL/GenBank/DDBJ whole genome shotgun (WGS) entry which is preliminary data.</text>
</comment>
<keyword evidence="10" id="KW-1185">Reference proteome</keyword>
<dbReference type="CDD" id="cd00609">
    <property type="entry name" value="AAT_like"/>
    <property type="match status" value="1"/>
</dbReference>
<keyword evidence="5" id="KW-0663">Pyridoxal phosphate</keyword>
<dbReference type="InterPro" id="IPR015421">
    <property type="entry name" value="PyrdxlP-dep_Trfase_major"/>
</dbReference>
<proteinExistence type="inferred from homology"/>
<dbReference type="AlphaFoldDB" id="A0A3D8K5Y9"/>
<keyword evidence="4 6" id="KW-0808">Transferase</keyword>
<dbReference type="Proteomes" id="UP000256838">
    <property type="component" value="Unassembled WGS sequence"/>
</dbReference>
<dbReference type="EMBL" id="QRGA01000001">
    <property type="protein sequence ID" value="RDV00640.1"/>
    <property type="molecule type" value="Genomic_DNA"/>
</dbReference>
<feature type="domain" description="Aminotransferase class I/classII large" evidence="8">
    <location>
        <begin position="67"/>
        <end position="412"/>
    </location>
</feature>
<comment type="similarity">
    <text evidence="2 6">Belongs to the class-I pyridoxal-phosphate-dependent aminotransferase family.</text>
</comment>
<evidence type="ECO:0000256" key="4">
    <source>
        <dbReference type="ARBA" id="ARBA00022679"/>
    </source>
</evidence>
<reference evidence="9 10" key="1">
    <citation type="submission" date="2018-08" db="EMBL/GenBank/DDBJ databases">
        <title>Paraburkholderia sp. DHOM06 isolated from forest soil.</title>
        <authorList>
            <person name="Gao Z.-H."/>
            <person name="Qiu L.-H."/>
        </authorList>
    </citation>
    <scope>NUCLEOTIDE SEQUENCE [LARGE SCALE GENOMIC DNA]</scope>
    <source>
        <strain evidence="9 10">DHOM06</strain>
    </source>
</reference>
<dbReference type="InterPro" id="IPR004839">
    <property type="entry name" value="Aminotransferase_I/II_large"/>
</dbReference>
<name>A0A3D8K5Y9_9BURK</name>
<dbReference type="InterPro" id="IPR015424">
    <property type="entry name" value="PyrdxlP-dep_Trfase"/>
</dbReference>
<protein>
    <recommendedName>
        <fullName evidence="6">Aminotransferase</fullName>
        <ecNumber evidence="6">2.6.1.-</ecNumber>
    </recommendedName>
</protein>
<evidence type="ECO:0000256" key="5">
    <source>
        <dbReference type="ARBA" id="ARBA00022898"/>
    </source>
</evidence>
<dbReference type="EC" id="2.6.1.-" evidence="6"/>
<dbReference type="PROSITE" id="PS00105">
    <property type="entry name" value="AA_TRANSFER_CLASS_1"/>
    <property type="match status" value="1"/>
</dbReference>
<gene>
    <name evidence="9" type="ORF">DWV00_02430</name>
</gene>
<dbReference type="InterPro" id="IPR050596">
    <property type="entry name" value="AspAT/PAT-like"/>
</dbReference>
<dbReference type="Gene3D" id="3.40.640.10">
    <property type="entry name" value="Type I PLP-dependent aspartate aminotransferase-like (Major domain)"/>
    <property type="match status" value="1"/>
</dbReference>
<dbReference type="Pfam" id="PF00155">
    <property type="entry name" value="Aminotran_1_2"/>
    <property type="match status" value="1"/>
</dbReference>
<evidence type="ECO:0000256" key="3">
    <source>
        <dbReference type="ARBA" id="ARBA00022576"/>
    </source>
</evidence>
<dbReference type="SUPFAM" id="SSF53383">
    <property type="entry name" value="PLP-dependent transferases"/>
    <property type="match status" value="1"/>
</dbReference>
<accession>A0A3D8K5Y9</accession>
<sequence>MHQTLSQVSGATTAVPPLPDTFSSSGCTTPQRGIVEAARRDIARVGAASQLVRVAREAFRRRDVDFLCFGESDHPAPQSAVAALKQALDDGETRYPDIRGLPALREALADYLTALHRRPVSETRIAVTASGMAALNVAFSALLRPNDAVVVISPSWPNPVNLATLRGAKIREVVLTYGESGFALDMDLLDQALAGARVLFLNSPNNPTGWCARDAELTAILELCRKHGAWIVADDVYSRLVYDGREAAPSMLDHAQSGDKLIVCNSFSKAWAMTGFRVGWLVMPDGLRDEIGEHVELTHSAVAPFSQRAALAALADCEFIPKFRAYCAAGRSIVEDALSGIRGLRYRSPDASFYAFAHLDGIEDSEALAMRLVRDHQVAIAPGSAFGAGGEGFIRLCFAQSPTRLHRAMARLQQSLGETSLR</sequence>
<evidence type="ECO:0000256" key="7">
    <source>
        <dbReference type="SAM" id="MobiDB-lite"/>
    </source>
</evidence>
<dbReference type="InterPro" id="IPR004838">
    <property type="entry name" value="NHTrfase_class1_PyrdxlP-BS"/>
</dbReference>
<evidence type="ECO:0000256" key="2">
    <source>
        <dbReference type="ARBA" id="ARBA00007441"/>
    </source>
</evidence>
<comment type="cofactor">
    <cofactor evidence="1 6">
        <name>pyridoxal 5'-phosphate</name>
        <dbReference type="ChEBI" id="CHEBI:597326"/>
    </cofactor>
</comment>
<dbReference type="PANTHER" id="PTHR46383">
    <property type="entry name" value="ASPARTATE AMINOTRANSFERASE"/>
    <property type="match status" value="1"/>
</dbReference>
<evidence type="ECO:0000259" key="8">
    <source>
        <dbReference type="Pfam" id="PF00155"/>
    </source>
</evidence>
<dbReference type="GO" id="GO:0008483">
    <property type="term" value="F:transaminase activity"/>
    <property type="evidence" value="ECO:0007669"/>
    <property type="project" value="UniProtKB-KW"/>
</dbReference>
<keyword evidence="3 6" id="KW-0032">Aminotransferase</keyword>
<dbReference type="OrthoDB" id="9803354at2"/>
<feature type="compositionally biased region" description="Polar residues" evidence="7">
    <location>
        <begin position="1"/>
        <end position="12"/>
    </location>
</feature>
<evidence type="ECO:0000313" key="10">
    <source>
        <dbReference type="Proteomes" id="UP000256838"/>
    </source>
</evidence>
<evidence type="ECO:0000313" key="9">
    <source>
        <dbReference type="EMBL" id="RDV00640.1"/>
    </source>
</evidence>
<dbReference type="GO" id="GO:0006520">
    <property type="term" value="P:amino acid metabolic process"/>
    <property type="evidence" value="ECO:0007669"/>
    <property type="project" value="InterPro"/>
</dbReference>
<organism evidence="9 10">
    <name type="scientific">Trinickia dinghuensis</name>
    <dbReference type="NCBI Taxonomy" id="2291023"/>
    <lineage>
        <taxon>Bacteria</taxon>
        <taxon>Pseudomonadati</taxon>
        <taxon>Pseudomonadota</taxon>
        <taxon>Betaproteobacteria</taxon>
        <taxon>Burkholderiales</taxon>
        <taxon>Burkholderiaceae</taxon>
        <taxon>Trinickia</taxon>
    </lineage>
</organism>
<dbReference type="GO" id="GO:0030170">
    <property type="term" value="F:pyridoxal phosphate binding"/>
    <property type="evidence" value="ECO:0007669"/>
    <property type="project" value="InterPro"/>
</dbReference>
<feature type="region of interest" description="Disordered" evidence="7">
    <location>
        <begin position="1"/>
        <end position="29"/>
    </location>
</feature>
<evidence type="ECO:0000256" key="6">
    <source>
        <dbReference type="RuleBase" id="RU000481"/>
    </source>
</evidence>
<evidence type="ECO:0000256" key="1">
    <source>
        <dbReference type="ARBA" id="ARBA00001933"/>
    </source>
</evidence>
<dbReference type="NCBIfam" id="NF004770">
    <property type="entry name" value="PRK06108.1"/>
    <property type="match status" value="1"/>
</dbReference>
<dbReference type="RefSeq" id="WP_115531910.1">
    <property type="nucleotide sequence ID" value="NZ_QRGA01000001.1"/>
</dbReference>